<dbReference type="InterPro" id="IPR006630">
    <property type="entry name" value="La_HTH"/>
</dbReference>
<proteinExistence type="predicted"/>
<feature type="region of interest" description="Disordered" evidence="2">
    <location>
        <begin position="228"/>
        <end position="325"/>
    </location>
</feature>
<feature type="compositionally biased region" description="Low complexity" evidence="2">
    <location>
        <begin position="174"/>
        <end position="184"/>
    </location>
</feature>
<dbReference type="PROSITE" id="PS50961">
    <property type="entry name" value="HTH_LA"/>
    <property type="match status" value="1"/>
</dbReference>
<dbReference type="SMART" id="SM00715">
    <property type="entry name" value="LA"/>
    <property type="match status" value="1"/>
</dbReference>
<feature type="compositionally biased region" description="Low complexity" evidence="2">
    <location>
        <begin position="106"/>
        <end position="123"/>
    </location>
</feature>
<feature type="compositionally biased region" description="Gly residues" evidence="2">
    <location>
        <begin position="152"/>
        <end position="166"/>
    </location>
</feature>
<dbReference type="GO" id="GO:0005634">
    <property type="term" value="C:nucleus"/>
    <property type="evidence" value="ECO:0007669"/>
    <property type="project" value="TreeGrafter"/>
</dbReference>
<dbReference type="PANTHER" id="PTHR22792:SF150">
    <property type="entry name" value="HTH LA-TYPE RNA-BINDING DOMAIN-CONTAINING PROTEIN"/>
    <property type="match status" value="1"/>
</dbReference>
<name>M8CK28_AEGTA</name>
<organism evidence="3">
    <name type="scientific">Aegilops tauschii</name>
    <name type="common">Tausch's goatgrass</name>
    <name type="synonym">Aegilops squarrosa</name>
    <dbReference type="NCBI Taxonomy" id="37682"/>
    <lineage>
        <taxon>Eukaryota</taxon>
        <taxon>Viridiplantae</taxon>
        <taxon>Streptophyta</taxon>
        <taxon>Embryophyta</taxon>
        <taxon>Tracheophyta</taxon>
        <taxon>Spermatophyta</taxon>
        <taxon>Magnoliopsida</taxon>
        <taxon>Liliopsida</taxon>
        <taxon>Poales</taxon>
        <taxon>Poaceae</taxon>
        <taxon>BOP clade</taxon>
        <taxon>Pooideae</taxon>
        <taxon>Triticodae</taxon>
        <taxon>Triticeae</taxon>
        <taxon>Triticinae</taxon>
        <taxon>Aegilops</taxon>
    </lineage>
</organism>
<keyword evidence="1" id="KW-0694">RNA-binding</keyword>
<feature type="compositionally biased region" description="Low complexity" evidence="2">
    <location>
        <begin position="302"/>
        <end position="315"/>
    </location>
</feature>
<feature type="compositionally biased region" description="Gly residues" evidence="2">
    <location>
        <begin position="245"/>
        <end position="258"/>
    </location>
</feature>
<dbReference type="SUPFAM" id="SSF46785">
    <property type="entry name" value="Winged helix' DNA-binding domain"/>
    <property type="match status" value="1"/>
</dbReference>
<dbReference type="Pfam" id="PF05383">
    <property type="entry name" value="La"/>
    <property type="match status" value="1"/>
</dbReference>
<dbReference type="EnsemblPlants" id="EMT23711">
    <property type="protein sequence ID" value="EMT23711"/>
    <property type="gene ID" value="F775_22814"/>
</dbReference>
<dbReference type="GO" id="GO:0003729">
    <property type="term" value="F:mRNA binding"/>
    <property type="evidence" value="ECO:0007669"/>
    <property type="project" value="TreeGrafter"/>
</dbReference>
<dbReference type="CDD" id="cd07323">
    <property type="entry name" value="LAM"/>
    <property type="match status" value="1"/>
</dbReference>
<reference evidence="3" key="1">
    <citation type="submission" date="2015-06" db="UniProtKB">
        <authorList>
            <consortium name="EnsemblPlants"/>
        </authorList>
    </citation>
    <scope>IDENTIFICATION</scope>
</reference>
<dbReference type="InterPro" id="IPR036390">
    <property type="entry name" value="WH_DNA-bd_sf"/>
</dbReference>
<dbReference type="InterPro" id="IPR036388">
    <property type="entry name" value="WH-like_DNA-bd_sf"/>
</dbReference>
<dbReference type="InterPro" id="IPR045180">
    <property type="entry name" value="La_dom_prot"/>
</dbReference>
<evidence type="ECO:0000256" key="1">
    <source>
        <dbReference type="ARBA" id="ARBA00022884"/>
    </source>
</evidence>
<accession>M8CK28</accession>
<dbReference type="Gene3D" id="1.10.10.10">
    <property type="entry name" value="Winged helix-like DNA-binding domain superfamily/Winged helix DNA-binding domain"/>
    <property type="match status" value="1"/>
</dbReference>
<evidence type="ECO:0000313" key="3">
    <source>
        <dbReference type="EnsemblPlants" id="EMT23711"/>
    </source>
</evidence>
<feature type="region of interest" description="Disordered" evidence="2">
    <location>
        <begin position="55"/>
        <end position="74"/>
    </location>
</feature>
<sequence length="508" mass="54904">MDETAGNLPPAGAVLGMQRLPRCRPRQQMQRLDRRGMTLPDVHGGEVVLASAAITQTPHGREEGHGRVPRRQSARRLRLLVNGVHTKLRVKHEDPIVPLVPPQPQLQPVSTPISAASSPGPASTSPPPSASATTTASSPQNGSTSQPILVRHGGGNGGNNGGGGDGNVSTHSQSTGNYSSDGNSSSGGDGNWNDGGLSGGNNLNSSVHSGAIGGRGIDNSRRVFGSNNWNGNGRGGGSYNNATGSGDGGNRYNGGSGSGHWNNNARHGSGNSNGFGGRGGRNRRDHERGSNFSPRGYSRTLPVQQQQPGYYQPGPFQRPPPPSPAAAHFMVPQPFVPYVQPIPYPADLQASYPYYVTQVEQQFQNMHLIRPPMQPLAFQQDQINLQRDIQLQIEHYFSTNNLCHDTYLRERMDDQGWVPIDLIASFPMIINQESGVSMELKLVLWRKVLAVDRQSLILTRFTMLGIDTNYILDSIRGSELLEVQRAYGNRKCECCLSVCNLYGPVWVE</sequence>
<dbReference type="AlphaFoldDB" id="M8CK28"/>
<feature type="region of interest" description="Disordered" evidence="2">
    <location>
        <begin position="95"/>
        <end position="203"/>
    </location>
</feature>
<protein>
    <submittedName>
        <fullName evidence="3">Uncharacterized protein</fullName>
    </submittedName>
</protein>
<dbReference type="PANTHER" id="PTHR22792">
    <property type="entry name" value="LUPUS LA PROTEIN-RELATED"/>
    <property type="match status" value="1"/>
</dbReference>
<evidence type="ECO:0000256" key="2">
    <source>
        <dbReference type="SAM" id="MobiDB-lite"/>
    </source>
</evidence>
<feature type="compositionally biased region" description="Low complexity" evidence="2">
    <location>
        <begin position="191"/>
        <end position="203"/>
    </location>
</feature>
<feature type="compositionally biased region" description="Low complexity" evidence="2">
    <location>
        <begin position="259"/>
        <end position="270"/>
    </location>
</feature>
<feature type="compositionally biased region" description="Low complexity" evidence="2">
    <location>
        <begin position="130"/>
        <end position="139"/>
    </location>
</feature>